<gene>
    <name evidence="7" type="ORF">HPB51_020608</name>
</gene>
<comment type="similarity">
    <text evidence="2">Belongs to the WD repeat SWD2 family.</text>
</comment>
<keyword evidence="3 6" id="KW-0853">WD repeat</keyword>
<keyword evidence="8" id="KW-1185">Reference proteome</keyword>
<evidence type="ECO:0000313" key="8">
    <source>
        <dbReference type="Proteomes" id="UP000821866"/>
    </source>
</evidence>
<dbReference type="SMART" id="SM00320">
    <property type="entry name" value="WD40"/>
    <property type="match status" value="1"/>
</dbReference>
<dbReference type="PROSITE" id="PS50294">
    <property type="entry name" value="WD_REPEATS_REGION"/>
    <property type="match status" value="1"/>
</dbReference>
<dbReference type="FunFam" id="2.130.10.10:FF:002575">
    <property type="entry name" value="WD repeat domain 82"/>
    <property type="match status" value="1"/>
</dbReference>
<evidence type="ECO:0000256" key="5">
    <source>
        <dbReference type="ARBA" id="ARBA00023242"/>
    </source>
</evidence>
<keyword evidence="5" id="KW-0539">Nucleus</keyword>
<dbReference type="VEuPathDB" id="VectorBase:LOC119173535"/>
<dbReference type="InterPro" id="IPR001680">
    <property type="entry name" value="WD40_rpt"/>
</dbReference>
<evidence type="ECO:0000256" key="2">
    <source>
        <dbReference type="ARBA" id="ARBA00005616"/>
    </source>
</evidence>
<dbReference type="InterPro" id="IPR036322">
    <property type="entry name" value="WD40_repeat_dom_sf"/>
</dbReference>
<comment type="caution">
    <text evidence="7">The sequence shown here is derived from an EMBL/GenBank/DDBJ whole genome shotgun (WGS) entry which is preliminary data.</text>
</comment>
<dbReference type="Proteomes" id="UP000821866">
    <property type="component" value="Chromosome 7"/>
</dbReference>
<dbReference type="GO" id="GO:0016070">
    <property type="term" value="P:RNA metabolic process"/>
    <property type="evidence" value="ECO:0007669"/>
    <property type="project" value="UniProtKB-ARBA"/>
</dbReference>
<proteinExistence type="inferred from homology"/>
<reference evidence="7" key="2">
    <citation type="submission" date="2021-09" db="EMBL/GenBank/DDBJ databases">
        <authorList>
            <person name="Jia N."/>
            <person name="Wang J."/>
            <person name="Shi W."/>
            <person name="Du L."/>
            <person name="Sun Y."/>
            <person name="Zhan W."/>
            <person name="Jiang J."/>
            <person name="Wang Q."/>
            <person name="Zhang B."/>
            <person name="Ji P."/>
            <person name="Sakyi L.B."/>
            <person name="Cui X."/>
            <person name="Yuan T."/>
            <person name="Jiang B."/>
            <person name="Yang W."/>
            <person name="Lam T.T.-Y."/>
            <person name="Chang Q."/>
            <person name="Ding S."/>
            <person name="Wang X."/>
            <person name="Zhu J."/>
            <person name="Ruan X."/>
            <person name="Zhao L."/>
            <person name="Wei J."/>
            <person name="Que T."/>
            <person name="Du C."/>
            <person name="Cheng J."/>
            <person name="Dai P."/>
            <person name="Han X."/>
            <person name="Huang E."/>
            <person name="Gao Y."/>
            <person name="Liu J."/>
            <person name="Shao H."/>
            <person name="Ye R."/>
            <person name="Li L."/>
            <person name="Wei W."/>
            <person name="Wang X."/>
            <person name="Wang C."/>
            <person name="Huo Q."/>
            <person name="Li W."/>
            <person name="Guo W."/>
            <person name="Chen H."/>
            <person name="Chen S."/>
            <person name="Zhou L."/>
            <person name="Zhou L."/>
            <person name="Ni X."/>
            <person name="Tian J."/>
            <person name="Zhou Y."/>
            <person name="Sheng Y."/>
            <person name="Liu T."/>
            <person name="Pan Y."/>
            <person name="Xia L."/>
            <person name="Li J."/>
            <person name="Zhao F."/>
            <person name="Cao W."/>
        </authorList>
    </citation>
    <scope>NUCLEOTIDE SEQUENCE</scope>
    <source>
        <strain evidence="7">Rmic-2018</strain>
        <tissue evidence="7">Larvae</tissue>
    </source>
</reference>
<protein>
    <submittedName>
        <fullName evidence="7">Uncharacterized protein</fullName>
    </submittedName>
</protein>
<evidence type="ECO:0000256" key="4">
    <source>
        <dbReference type="ARBA" id="ARBA00022737"/>
    </source>
</evidence>
<feature type="repeat" description="WD" evidence="6">
    <location>
        <begin position="23"/>
        <end position="64"/>
    </location>
</feature>
<accession>A0A9J6DJB4</accession>
<dbReference type="InterPro" id="IPR037867">
    <property type="entry name" value="Swd2/WDR82"/>
</dbReference>
<reference evidence="7" key="1">
    <citation type="journal article" date="2020" name="Cell">
        <title>Large-Scale Comparative Analyses of Tick Genomes Elucidate Their Genetic Diversity and Vector Capacities.</title>
        <authorList>
            <consortium name="Tick Genome and Microbiome Consortium (TIGMIC)"/>
            <person name="Jia N."/>
            <person name="Wang J."/>
            <person name="Shi W."/>
            <person name="Du L."/>
            <person name="Sun Y."/>
            <person name="Zhan W."/>
            <person name="Jiang J.F."/>
            <person name="Wang Q."/>
            <person name="Zhang B."/>
            <person name="Ji P."/>
            <person name="Bell-Sakyi L."/>
            <person name="Cui X.M."/>
            <person name="Yuan T.T."/>
            <person name="Jiang B.G."/>
            <person name="Yang W.F."/>
            <person name="Lam T.T."/>
            <person name="Chang Q.C."/>
            <person name="Ding S.J."/>
            <person name="Wang X.J."/>
            <person name="Zhu J.G."/>
            <person name="Ruan X.D."/>
            <person name="Zhao L."/>
            <person name="Wei J.T."/>
            <person name="Ye R.Z."/>
            <person name="Que T.C."/>
            <person name="Du C.H."/>
            <person name="Zhou Y.H."/>
            <person name="Cheng J.X."/>
            <person name="Dai P.F."/>
            <person name="Guo W.B."/>
            <person name="Han X.H."/>
            <person name="Huang E.J."/>
            <person name="Li L.F."/>
            <person name="Wei W."/>
            <person name="Gao Y.C."/>
            <person name="Liu J.Z."/>
            <person name="Shao H.Z."/>
            <person name="Wang X."/>
            <person name="Wang C.C."/>
            <person name="Yang T.C."/>
            <person name="Huo Q.B."/>
            <person name="Li W."/>
            <person name="Chen H.Y."/>
            <person name="Chen S.E."/>
            <person name="Zhou L.G."/>
            <person name="Ni X.B."/>
            <person name="Tian J.H."/>
            <person name="Sheng Y."/>
            <person name="Liu T."/>
            <person name="Pan Y.S."/>
            <person name="Xia L.Y."/>
            <person name="Li J."/>
            <person name="Zhao F."/>
            <person name="Cao W.C."/>
        </authorList>
    </citation>
    <scope>NUCLEOTIDE SEQUENCE</scope>
    <source>
        <strain evidence="7">Rmic-2018</strain>
    </source>
</reference>
<dbReference type="AlphaFoldDB" id="A0A9J6DJB4"/>
<dbReference type="SUPFAM" id="SSF50978">
    <property type="entry name" value="WD40 repeat-like"/>
    <property type="match status" value="1"/>
</dbReference>
<dbReference type="PANTHER" id="PTHR19861">
    <property type="entry name" value="WD40 REPEAT PROTEIN SWD2"/>
    <property type="match status" value="1"/>
</dbReference>
<name>A0A9J6DJB4_RHIMP</name>
<dbReference type="GO" id="GO:0003682">
    <property type="term" value="F:chromatin binding"/>
    <property type="evidence" value="ECO:0007669"/>
    <property type="project" value="TreeGrafter"/>
</dbReference>
<evidence type="ECO:0000313" key="7">
    <source>
        <dbReference type="EMBL" id="KAH8021998.1"/>
    </source>
</evidence>
<dbReference type="Gene3D" id="2.130.10.10">
    <property type="entry name" value="YVTN repeat-like/Quinoprotein amine dehydrogenase"/>
    <property type="match status" value="1"/>
</dbReference>
<evidence type="ECO:0000256" key="6">
    <source>
        <dbReference type="PROSITE-ProRule" id="PRU00221"/>
    </source>
</evidence>
<dbReference type="Pfam" id="PF00400">
    <property type="entry name" value="WD40"/>
    <property type="match status" value="1"/>
</dbReference>
<sequence length="147" mass="15730">MRTRADMKLVEQTVKSFRVAKVFRENSDRINSIDFSPTGETLISSSDDDSIVIYDCEKGTHKRTLNSKKYGVDLIHYTHATNTAIHSSTKVDESQVSSVGCSAADLSSTGSIAAATVLCPFKALERPSGGRNSAKPTILSASVALGC</sequence>
<evidence type="ECO:0000256" key="1">
    <source>
        <dbReference type="ARBA" id="ARBA00004123"/>
    </source>
</evidence>
<dbReference type="EMBL" id="JABSTU010000009">
    <property type="protein sequence ID" value="KAH8021998.1"/>
    <property type="molecule type" value="Genomic_DNA"/>
</dbReference>
<evidence type="ECO:0000256" key="3">
    <source>
        <dbReference type="ARBA" id="ARBA00022574"/>
    </source>
</evidence>
<comment type="subcellular location">
    <subcellularLocation>
        <location evidence="1">Nucleus</location>
    </subcellularLocation>
</comment>
<dbReference type="InterPro" id="IPR015943">
    <property type="entry name" value="WD40/YVTN_repeat-like_dom_sf"/>
</dbReference>
<dbReference type="PROSITE" id="PS50082">
    <property type="entry name" value="WD_REPEATS_2"/>
    <property type="match status" value="1"/>
</dbReference>
<keyword evidence="4" id="KW-0677">Repeat</keyword>
<dbReference type="PANTHER" id="PTHR19861:SF0">
    <property type="entry name" value="WD REPEAT-CONTAINING PROTEIN 82"/>
    <property type="match status" value="1"/>
</dbReference>
<dbReference type="GO" id="GO:0048188">
    <property type="term" value="C:Set1C/COMPASS complex"/>
    <property type="evidence" value="ECO:0007669"/>
    <property type="project" value="TreeGrafter"/>
</dbReference>
<organism evidence="7 8">
    <name type="scientific">Rhipicephalus microplus</name>
    <name type="common">Cattle tick</name>
    <name type="synonym">Boophilus microplus</name>
    <dbReference type="NCBI Taxonomy" id="6941"/>
    <lineage>
        <taxon>Eukaryota</taxon>
        <taxon>Metazoa</taxon>
        <taxon>Ecdysozoa</taxon>
        <taxon>Arthropoda</taxon>
        <taxon>Chelicerata</taxon>
        <taxon>Arachnida</taxon>
        <taxon>Acari</taxon>
        <taxon>Parasitiformes</taxon>
        <taxon>Ixodida</taxon>
        <taxon>Ixodoidea</taxon>
        <taxon>Ixodidae</taxon>
        <taxon>Rhipicephalinae</taxon>
        <taxon>Rhipicephalus</taxon>
        <taxon>Boophilus</taxon>
    </lineage>
</organism>